<dbReference type="Proteomes" id="UP000253594">
    <property type="component" value="Unassembled WGS sequence"/>
</dbReference>
<keyword evidence="6" id="KW-0408">Iron</keyword>
<dbReference type="CDD" id="cd00207">
    <property type="entry name" value="fer2"/>
    <property type="match status" value="1"/>
</dbReference>
<keyword evidence="5" id="KW-0249">Electron transport</keyword>
<sequence>MNHRIALNFEDGVTRFIHAAPGETVADAAYRQGINIPLDCRDGACGTCQCLAEAGRYALGQDYIDDALSAEEAARGYVLTCQMRAESDCVLRVPASSTLCRTGQARYEARISEVRQLSPSTIGLSLRGEALASLA</sequence>
<name>A0A367LZV5_PSEAI</name>
<evidence type="ECO:0000256" key="4">
    <source>
        <dbReference type="ARBA" id="ARBA00022723"/>
    </source>
</evidence>
<evidence type="ECO:0000313" key="11">
    <source>
        <dbReference type="Proteomes" id="UP000253594"/>
    </source>
</evidence>
<dbReference type="Pfam" id="PF00111">
    <property type="entry name" value="Fer2"/>
    <property type="match status" value="1"/>
</dbReference>
<evidence type="ECO:0000256" key="8">
    <source>
        <dbReference type="ARBA" id="ARBA00034078"/>
    </source>
</evidence>
<dbReference type="EMBL" id="QORE01001851">
    <property type="protein sequence ID" value="RCI70757.1"/>
    <property type="molecule type" value="Genomic_DNA"/>
</dbReference>
<dbReference type="SUPFAM" id="SSF54292">
    <property type="entry name" value="2Fe-2S ferredoxin-like"/>
    <property type="match status" value="1"/>
</dbReference>
<dbReference type="Gene3D" id="3.10.20.30">
    <property type="match status" value="1"/>
</dbReference>
<keyword evidence="4" id="KW-0479">Metal-binding</keyword>
<dbReference type="InterPro" id="IPR001041">
    <property type="entry name" value="2Fe-2S_ferredoxin-type"/>
</dbReference>
<dbReference type="PANTHER" id="PTHR43112:SF3">
    <property type="entry name" value="FERREDOXIN-2, CHLOROPLASTIC"/>
    <property type="match status" value="1"/>
</dbReference>
<feature type="domain" description="2Fe-2S ferredoxin-type" evidence="9">
    <location>
        <begin position="3"/>
        <end position="97"/>
    </location>
</feature>
<evidence type="ECO:0000256" key="7">
    <source>
        <dbReference type="ARBA" id="ARBA00023014"/>
    </source>
</evidence>
<evidence type="ECO:0000256" key="3">
    <source>
        <dbReference type="ARBA" id="ARBA00022714"/>
    </source>
</evidence>
<dbReference type="PROSITE" id="PS51085">
    <property type="entry name" value="2FE2S_FER_2"/>
    <property type="match status" value="1"/>
</dbReference>
<gene>
    <name evidence="10" type="ORF">DT376_32805</name>
</gene>
<protein>
    <submittedName>
        <fullName evidence="10">NADH oxidase</fullName>
    </submittedName>
</protein>
<evidence type="ECO:0000256" key="5">
    <source>
        <dbReference type="ARBA" id="ARBA00022982"/>
    </source>
</evidence>
<comment type="caution">
    <text evidence="10">The sequence shown here is derived from an EMBL/GenBank/DDBJ whole genome shotgun (WGS) entry which is preliminary data.</text>
</comment>
<evidence type="ECO:0000256" key="2">
    <source>
        <dbReference type="ARBA" id="ARBA00022448"/>
    </source>
</evidence>
<feature type="non-terminal residue" evidence="10">
    <location>
        <position position="135"/>
    </location>
</feature>
<dbReference type="AlphaFoldDB" id="A0A367LZV5"/>
<keyword evidence="2" id="KW-0813">Transport</keyword>
<evidence type="ECO:0000313" key="10">
    <source>
        <dbReference type="EMBL" id="RCI70757.1"/>
    </source>
</evidence>
<evidence type="ECO:0000256" key="1">
    <source>
        <dbReference type="ARBA" id="ARBA00007874"/>
    </source>
</evidence>
<keyword evidence="7" id="KW-0411">Iron-sulfur</keyword>
<dbReference type="GO" id="GO:0051537">
    <property type="term" value="F:2 iron, 2 sulfur cluster binding"/>
    <property type="evidence" value="ECO:0007669"/>
    <property type="project" value="UniProtKB-KW"/>
</dbReference>
<proteinExistence type="inferred from homology"/>
<accession>A0A367LZV5</accession>
<dbReference type="PANTHER" id="PTHR43112">
    <property type="entry name" value="FERREDOXIN"/>
    <property type="match status" value="1"/>
</dbReference>
<keyword evidence="3" id="KW-0001">2Fe-2S</keyword>
<dbReference type="PROSITE" id="PS00197">
    <property type="entry name" value="2FE2S_FER_1"/>
    <property type="match status" value="1"/>
</dbReference>
<evidence type="ECO:0000259" key="9">
    <source>
        <dbReference type="PROSITE" id="PS51085"/>
    </source>
</evidence>
<dbReference type="InterPro" id="IPR036010">
    <property type="entry name" value="2Fe-2S_ferredoxin-like_sf"/>
</dbReference>
<comment type="similarity">
    <text evidence="1">Belongs to the 2Fe2S plant-type ferredoxin family.</text>
</comment>
<dbReference type="GO" id="GO:0046872">
    <property type="term" value="F:metal ion binding"/>
    <property type="evidence" value="ECO:0007669"/>
    <property type="project" value="UniProtKB-KW"/>
</dbReference>
<dbReference type="InterPro" id="IPR006058">
    <property type="entry name" value="2Fe2S_fd_BS"/>
</dbReference>
<reference evidence="10 11" key="1">
    <citation type="submission" date="2018-07" db="EMBL/GenBank/DDBJ databases">
        <title>Mechanisms of high-level aminoglycoside resistance among Gram-negative pathogens in Brazil.</title>
        <authorList>
            <person name="Ballaben A.S."/>
            <person name="Darini A.L.C."/>
            <person name="Doi Y."/>
        </authorList>
    </citation>
    <scope>NUCLEOTIDE SEQUENCE [LARGE SCALE GENOMIC DNA]</scope>
    <source>
        <strain evidence="10 11">B2-305</strain>
    </source>
</reference>
<dbReference type="InterPro" id="IPR012675">
    <property type="entry name" value="Beta-grasp_dom_sf"/>
</dbReference>
<evidence type="ECO:0000256" key="6">
    <source>
        <dbReference type="ARBA" id="ARBA00023004"/>
    </source>
</evidence>
<organism evidence="10 11">
    <name type="scientific">Pseudomonas aeruginosa</name>
    <dbReference type="NCBI Taxonomy" id="287"/>
    <lineage>
        <taxon>Bacteria</taxon>
        <taxon>Pseudomonadati</taxon>
        <taxon>Pseudomonadota</taxon>
        <taxon>Gammaproteobacteria</taxon>
        <taxon>Pseudomonadales</taxon>
        <taxon>Pseudomonadaceae</taxon>
        <taxon>Pseudomonas</taxon>
    </lineage>
</organism>
<comment type="cofactor">
    <cofactor evidence="8">
        <name>[2Fe-2S] cluster</name>
        <dbReference type="ChEBI" id="CHEBI:190135"/>
    </cofactor>
</comment>